<gene>
    <name evidence="2" type="ORF">RJT34_15797</name>
</gene>
<dbReference type="PANTHER" id="PTHR47357:SF1">
    <property type="entry name" value="SPINDLE POLE BODY COMPONENT 110"/>
    <property type="match status" value="1"/>
</dbReference>
<keyword evidence="3" id="KW-1185">Reference proteome</keyword>
<feature type="region of interest" description="Disordered" evidence="1">
    <location>
        <begin position="1"/>
        <end position="32"/>
    </location>
</feature>
<evidence type="ECO:0000256" key="1">
    <source>
        <dbReference type="SAM" id="MobiDB-lite"/>
    </source>
</evidence>
<reference evidence="2 3" key="1">
    <citation type="submission" date="2024-01" db="EMBL/GenBank/DDBJ databases">
        <title>The genomes of 5 underutilized Papilionoideae crops provide insights into root nodulation and disease resistance.</title>
        <authorList>
            <person name="Yuan L."/>
        </authorList>
    </citation>
    <scope>NUCLEOTIDE SEQUENCE [LARGE SCALE GENOMIC DNA]</scope>
    <source>
        <strain evidence="2">LY-2023</strain>
        <tissue evidence="2">Leaf</tissue>
    </source>
</reference>
<dbReference type="EMBL" id="JAYKXN010000004">
    <property type="protein sequence ID" value="KAK7292939.1"/>
    <property type="molecule type" value="Genomic_DNA"/>
</dbReference>
<accession>A0AAN9PD46</accession>
<dbReference type="GO" id="GO:0005200">
    <property type="term" value="F:structural constituent of cytoskeleton"/>
    <property type="evidence" value="ECO:0007669"/>
    <property type="project" value="TreeGrafter"/>
</dbReference>
<evidence type="ECO:0000313" key="2">
    <source>
        <dbReference type="EMBL" id="KAK7292939.1"/>
    </source>
</evidence>
<dbReference type="PANTHER" id="PTHR47357">
    <property type="entry name" value="COP1-INTERACTIVE PROTEIN 1"/>
    <property type="match status" value="1"/>
</dbReference>
<dbReference type="Proteomes" id="UP001359559">
    <property type="component" value="Unassembled WGS sequence"/>
</dbReference>
<dbReference type="GO" id="GO:0005856">
    <property type="term" value="C:cytoskeleton"/>
    <property type="evidence" value="ECO:0007669"/>
    <property type="project" value="TreeGrafter"/>
</dbReference>
<name>A0AAN9PD46_CLITE</name>
<protein>
    <submittedName>
        <fullName evidence="2">Uncharacterized protein</fullName>
    </submittedName>
</protein>
<proteinExistence type="predicted"/>
<organism evidence="2 3">
    <name type="scientific">Clitoria ternatea</name>
    <name type="common">Butterfly pea</name>
    <dbReference type="NCBI Taxonomy" id="43366"/>
    <lineage>
        <taxon>Eukaryota</taxon>
        <taxon>Viridiplantae</taxon>
        <taxon>Streptophyta</taxon>
        <taxon>Embryophyta</taxon>
        <taxon>Tracheophyta</taxon>
        <taxon>Spermatophyta</taxon>
        <taxon>Magnoliopsida</taxon>
        <taxon>eudicotyledons</taxon>
        <taxon>Gunneridae</taxon>
        <taxon>Pentapetalae</taxon>
        <taxon>rosids</taxon>
        <taxon>fabids</taxon>
        <taxon>Fabales</taxon>
        <taxon>Fabaceae</taxon>
        <taxon>Papilionoideae</taxon>
        <taxon>50 kb inversion clade</taxon>
        <taxon>NPAAA clade</taxon>
        <taxon>indigoferoid/millettioid clade</taxon>
        <taxon>Phaseoleae</taxon>
        <taxon>Clitoria</taxon>
    </lineage>
</organism>
<comment type="caution">
    <text evidence="2">The sequence shown here is derived from an EMBL/GenBank/DDBJ whole genome shotgun (WGS) entry which is preliminary data.</text>
</comment>
<evidence type="ECO:0000313" key="3">
    <source>
        <dbReference type="Proteomes" id="UP001359559"/>
    </source>
</evidence>
<sequence>MNLEVDSIHNRKSEVEDQIRSKDHDNSELREENSALHGIITVLEKMLAEKEEGLFPKPLQKSKEELELHCEIVREEHAESLVVVENEKNDITSKTIDLQRTLEEREGAY</sequence>
<dbReference type="AlphaFoldDB" id="A0AAN9PD46"/>